<dbReference type="RefSeq" id="XP_033594431.1">
    <property type="nucleotide sequence ID" value="XM_033730076.1"/>
</dbReference>
<dbReference type="EMBL" id="MU001631">
    <property type="protein sequence ID" value="KAF2487862.1"/>
    <property type="molecule type" value="Genomic_DNA"/>
</dbReference>
<gene>
    <name evidence="4" type="ORF">BDY17DRAFT_19881</name>
</gene>
<sequence length="231" mass="24513">MVDLAEAGLQQTEKMVSEISAHVNTTIHKADVSDEASVKAMISKCIEVYGRLEFVCNNAGIAMSNIPTTEIDLKTFDRIHNVNFKGVYLCQKHEIAAMLKQSPLPDAPRAARGSIVNTASLSGVATLGGFSAYHSAKHAVVSMTRTEAREYGGQGIRINCVCPGVVDTPLLRGTPLSKEFIEACEAQCPMNRLIDPAEIADGVAFLHGAGASAVTGIHLPIDGGALLFHVV</sequence>
<dbReference type="GeneID" id="54471078"/>
<name>A0A6A6Q6E7_9PEZI</name>
<proteinExistence type="inferred from homology"/>
<comment type="similarity">
    <text evidence="1">Belongs to the short-chain dehydrogenases/reductases (SDR) family.</text>
</comment>
<dbReference type="SUPFAM" id="SSF51735">
    <property type="entry name" value="NAD(P)-binding Rossmann-fold domains"/>
    <property type="match status" value="1"/>
</dbReference>
<dbReference type="InterPro" id="IPR036291">
    <property type="entry name" value="NAD(P)-bd_dom_sf"/>
</dbReference>
<keyword evidence="2" id="KW-0521">NADP</keyword>
<dbReference type="Pfam" id="PF13561">
    <property type="entry name" value="adh_short_C2"/>
    <property type="match status" value="1"/>
</dbReference>
<dbReference type="GO" id="GO:0016491">
    <property type="term" value="F:oxidoreductase activity"/>
    <property type="evidence" value="ECO:0007669"/>
    <property type="project" value="UniProtKB-KW"/>
</dbReference>
<organism evidence="4 5">
    <name type="scientific">Neohortaea acidophila</name>
    <dbReference type="NCBI Taxonomy" id="245834"/>
    <lineage>
        <taxon>Eukaryota</taxon>
        <taxon>Fungi</taxon>
        <taxon>Dikarya</taxon>
        <taxon>Ascomycota</taxon>
        <taxon>Pezizomycotina</taxon>
        <taxon>Dothideomycetes</taxon>
        <taxon>Dothideomycetidae</taxon>
        <taxon>Mycosphaerellales</taxon>
        <taxon>Teratosphaeriaceae</taxon>
        <taxon>Neohortaea</taxon>
    </lineage>
</organism>
<evidence type="ECO:0000256" key="1">
    <source>
        <dbReference type="ARBA" id="ARBA00006484"/>
    </source>
</evidence>
<evidence type="ECO:0000313" key="4">
    <source>
        <dbReference type="EMBL" id="KAF2487862.1"/>
    </source>
</evidence>
<evidence type="ECO:0000256" key="3">
    <source>
        <dbReference type="ARBA" id="ARBA00023002"/>
    </source>
</evidence>
<dbReference type="PRINTS" id="PR00080">
    <property type="entry name" value="SDRFAMILY"/>
</dbReference>
<keyword evidence="3" id="KW-0560">Oxidoreductase</keyword>
<dbReference type="Proteomes" id="UP000799767">
    <property type="component" value="Unassembled WGS sequence"/>
</dbReference>
<evidence type="ECO:0000313" key="5">
    <source>
        <dbReference type="Proteomes" id="UP000799767"/>
    </source>
</evidence>
<evidence type="ECO:0008006" key="6">
    <source>
        <dbReference type="Google" id="ProtNLM"/>
    </source>
</evidence>
<reference evidence="4" key="1">
    <citation type="journal article" date="2020" name="Stud. Mycol.">
        <title>101 Dothideomycetes genomes: a test case for predicting lifestyles and emergence of pathogens.</title>
        <authorList>
            <person name="Haridas S."/>
            <person name="Albert R."/>
            <person name="Binder M."/>
            <person name="Bloem J."/>
            <person name="Labutti K."/>
            <person name="Salamov A."/>
            <person name="Andreopoulos B."/>
            <person name="Baker S."/>
            <person name="Barry K."/>
            <person name="Bills G."/>
            <person name="Bluhm B."/>
            <person name="Cannon C."/>
            <person name="Castanera R."/>
            <person name="Culley D."/>
            <person name="Daum C."/>
            <person name="Ezra D."/>
            <person name="Gonzalez J."/>
            <person name="Henrissat B."/>
            <person name="Kuo A."/>
            <person name="Liang C."/>
            <person name="Lipzen A."/>
            <person name="Lutzoni F."/>
            <person name="Magnuson J."/>
            <person name="Mondo S."/>
            <person name="Nolan M."/>
            <person name="Ohm R."/>
            <person name="Pangilinan J."/>
            <person name="Park H.-J."/>
            <person name="Ramirez L."/>
            <person name="Alfaro M."/>
            <person name="Sun H."/>
            <person name="Tritt A."/>
            <person name="Yoshinaga Y."/>
            <person name="Zwiers L.-H."/>
            <person name="Turgeon B."/>
            <person name="Goodwin S."/>
            <person name="Spatafora J."/>
            <person name="Crous P."/>
            <person name="Grigoriev I."/>
        </authorList>
    </citation>
    <scope>NUCLEOTIDE SEQUENCE</scope>
    <source>
        <strain evidence="4">CBS 113389</strain>
    </source>
</reference>
<dbReference type="PANTHER" id="PTHR24321:SF12">
    <property type="entry name" value="SHORT-CHAIN DEHYDROGENASE_REDUCTASE FAMILY, PUTATIVE (AFU_ORTHOLOGUE AFUA_5G14340)-RELATED"/>
    <property type="match status" value="1"/>
</dbReference>
<dbReference type="InterPro" id="IPR002347">
    <property type="entry name" value="SDR_fam"/>
</dbReference>
<dbReference type="PRINTS" id="PR00081">
    <property type="entry name" value="GDHRDH"/>
</dbReference>
<evidence type="ECO:0000256" key="2">
    <source>
        <dbReference type="ARBA" id="ARBA00022857"/>
    </source>
</evidence>
<dbReference type="FunFam" id="3.40.50.720:FF:000084">
    <property type="entry name" value="Short-chain dehydrogenase reductase"/>
    <property type="match status" value="1"/>
</dbReference>
<protein>
    <recommendedName>
        <fullName evidence="6">NAD(P)-binding protein</fullName>
    </recommendedName>
</protein>
<dbReference type="Gene3D" id="3.40.50.720">
    <property type="entry name" value="NAD(P)-binding Rossmann-like Domain"/>
    <property type="match status" value="1"/>
</dbReference>
<keyword evidence="5" id="KW-1185">Reference proteome</keyword>
<dbReference type="PANTHER" id="PTHR24321">
    <property type="entry name" value="DEHYDROGENASES, SHORT CHAIN"/>
    <property type="match status" value="1"/>
</dbReference>
<accession>A0A6A6Q6E7</accession>
<dbReference type="OrthoDB" id="5840532at2759"/>
<dbReference type="AlphaFoldDB" id="A0A6A6Q6E7"/>